<name>A0A199UCX2_MANES</name>
<dbReference type="PANTHER" id="PTHR34222:SF99">
    <property type="entry name" value="PROTEIN, PUTATIVE-RELATED"/>
    <property type="match status" value="1"/>
</dbReference>
<dbReference type="AlphaFoldDB" id="A0A199UCX2"/>
<sequence>MVYFNKLKSLWDELICLKPFPTCSCCASKELAEMDDNDNKLIKFVMGLNKNSMAMMANNCNLARNNANIGNRYQPKRKDGSRKEDRFCDNCKINRHTRETCFKITGYLDWFKQKRNGRQKFANLSQMTEREIDNTLTGDLNAADAQSGQLSSITQQEITRTVKGKMPGEVNCVEYAGFAG</sequence>
<feature type="non-terminal residue" evidence="1">
    <location>
        <position position="180"/>
    </location>
</feature>
<accession>A0A199UCX2</accession>
<evidence type="ECO:0000313" key="1">
    <source>
        <dbReference type="EMBL" id="OAY22298.1"/>
    </source>
</evidence>
<dbReference type="PANTHER" id="PTHR34222">
    <property type="entry name" value="GAG_PRE-INTEGRS DOMAIN-CONTAINING PROTEIN"/>
    <property type="match status" value="1"/>
</dbReference>
<organism evidence="1">
    <name type="scientific">Manihot esculenta</name>
    <name type="common">Cassava</name>
    <name type="synonym">Jatropha manihot</name>
    <dbReference type="NCBI Taxonomy" id="3983"/>
    <lineage>
        <taxon>Eukaryota</taxon>
        <taxon>Viridiplantae</taxon>
        <taxon>Streptophyta</taxon>
        <taxon>Embryophyta</taxon>
        <taxon>Tracheophyta</taxon>
        <taxon>Spermatophyta</taxon>
        <taxon>Magnoliopsida</taxon>
        <taxon>eudicotyledons</taxon>
        <taxon>Gunneridae</taxon>
        <taxon>Pentapetalae</taxon>
        <taxon>rosids</taxon>
        <taxon>fabids</taxon>
        <taxon>Malpighiales</taxon>
        <taxon>Euphorbiaceae</taxon>
        <taxon>Crotonoideae</taxon>
        <taxon>Manihoteae</taxon>
        <taxon>Manihot</taxon>
    </lineage>
</organism>
<reference evidence="1" key="1">
    <citation type="submission" date="2016-02" db="EMBL/GenBank/DDBJ databases">
        <title>WGS assembly of Manihot esculenta.</title>
        <authorList>
            <person name="Bredeson J.V."/>
            <person name="Prochnik S.E."/>
            <person name="Lyons J.B."/>
            <person name="Schmutz J."/>
            <person name="Grimwood J."/>
            <person name="Vrebalov J."/>
            <person name="Bart R.S."/>
            <person name="Amuge T."/>
            <person name="Ferguson M.E."/>
            <person name="Green R."/>
            <person name="Putnam N."/>
            <person name="Stites J."/>
            <person name="Rounsley S."/>
            <person name="Rokhsar D.S."/>
        </authorList>
    </citation>
    <scope>NUCLEOTIDE SEQUENCE [LARGE SCALE GENOMIC DNA]</scope>
    <source>
        <tissue evidence="1">Leaf</tissue>
    </source>
</reference>
<gene>
    <name evidence="1" type="ORF">MANES_S013300</name>
</gene>
<dbReference type="EMBL" id="KV450452">
    <property type="protein sequence ID" value="OAY22298.1"/>
    <property type="molecule type" value="Genomic_DNA"/>
</dbReference>
<protein>
    <submittedName>
        <fullName evidence="1">Uncharacterized protein</fullName>
    </submittedName>
</protein>
<proteinExistence type="predicted"/>